<protein>
    <submittedName>
        <fullName evidence="2">Type VII secretion-associated protein (TIGR03931 family)</fullName>
    </submittedName>
</protein>
<dbReference type="Proteomes" id="UP001160130">
    <property type="component" value="Unassembled WGS sequence"/>
</dbReference>
<evidence type="ECO:0000313" key="3">
    <source>
        <dbReference type="Proteomes" id="UP001160130"/>
    </source>
</evidence>
<keyword evidence="1" id="KW-0472">Membrane</keyword>
<name>A0ABT6L481_9MYCO</name>
<keyword evidence="3" id="KW-1185">Reference proteome</keyword>
<keyword evidence="1" id="KW-1133">Transmembrane helix</keyword>
<dbReference type="RefSeq" id="WP_280834363.1">
    <property type="nucleotide sequence ID" value="NZ_JARXVE010000008.1"/>
</dbReference>
<dbReference type="InterPro" id="IPR023840">
    <property type="entry name" value="T7SS_Rv3446c"/>
</dbReference>
<feature type="transmembrane region" description="Helical" evidence="1">
    <location>
        <begin position="48"/>
        <end position="71"/>
    </location>
</feature>
<gene>
    <name evidence="2" type="ORF">M2272_004415</name>
</gene>
<keyword evidence="1" id="KW-0812">Transmembrane</keyword>
<feature type="transmembrane region" description="Helical" evidence="1">
    <location>
        <begin position="218"/>
        <end position="236"/>
    </location>
</feature>
<evidence type="ECO:0000313" key="2">
    <source>
        <dbReference type="EMBL" id="MDH6197759.1"/>
    </source>
</evidence>
<organism evidence="2 3">
    <name type="scientific">Mycolicibacterium frederiksbergense</name>
    <dbReference type="NCBI Taxonomy" id="117567"/>
    <lineage>
        <taxon>Bacteria</taxon>
        <taxon>Bacillati</taxon>
        <taxon>Actinomycetota</taxon>
        <taxon>Actinomycetes</taxon>
        <taxon>Mycobacteriales</taxon>
        <taxon>Mycobacteriaceae</taxon>
        <taxon>Mycolicibacterium</taxon>
    </lineage>
</organism>
<dbReference type="EMBL" id="JARXVE010000008">
    <property type="protein sequence ID" value="MDH6197759.1"/>
    <property type="molecule type" value="Genomic_DNA"/>
</dbReference>
<accession>A0ABT6L481</accession>
<dbReference type="NCBIfam" id="TIGR03931">
    <property type="entry name" value="T7SS_Rv3446c"/>
    <property type="match status" value="1"/>
</dbReference>
<proteinExistence type="predicted"/>
<reference evidence="2 3" key="1">
    <citation type="submission" date="2023-04" db="EMBL/GenBank/DDBJ databases">
        <title>Forest soil microbial communities from Buena Vista Peninsula, Colon Province, Panama.</title>
        <authorList>
            <person name="Bouskill N."/>
        </authorList>
    </citation>
    <scope>NUCLEOTIDE SEQUENCE [LARGE SCALE GENOMIC DNA]</scope>
    <source>
        <strain evidence="2 3">AC80</strain>
    </source>
</reference>
<comment type="caution">
    <text evidence="2">The sequence shown here is derived from an EMBL/GenBank/DDBJ whole genome shotgun (WGS) entry which is preliminary data.</text>
</comment>
<evidence type="ECO:0000256" key="1">
    <source>
        <dbReference type="SAM" id="Phobius"/>
    </source>
</evidence>
<sequence>MTVAVIEVGPVTVRGPGPVPADLAAAAVAGIDDEIVLVDDEPVEVAGLWAEVLAAAAAGAATLIVVCPTWWTADRCDRVRAAGNLSAAEVIVMQRVQALRAPLAAAAWVVVEIANEVVLVSGADADPVALARHADADVEPDEVVRAVFGAVGAPAEVTVDAPPEVVGAEALGRAVLARLRSRGVWVALADARAWRAAVAVPEHPPAEHVAARARPGRAVVAAAAVLAVALGGVALADRGLPRRGPQLTILVEGRVGMQIPAGWTVHRVTDGPGSARVQVISSSDPQVAIHLTQSGVADGGVADTLRRALAEQPAGVFFDFDPAAVRADRPVVSYREVRVEREIRWAVFVDGSVRIAIGCQAAPGHDEAVRPACEAATRSAHAVF</sequence>